<feature type="compositionally biased region" description="Basic residues" evidence="5">
    <location>
        <begin position="503"/>
        <end position="517"/>
    </location>
</feature>
<sequence length="540" mass="57445">MKRNADIAIIGMSGIFPGAGDLGAFWENISAGVDAIETVPENRMGGLFFEENGPGVGMAADRFYCRRGGFIDNYAEFDPIQFGILPLAVEGTEPEQLLALSLAHKALADARAFTNGANFAKTGIIIGKGNYTGPGATRAIEIVRTGQQIVEVLQNILPDLKSEDLERVKKEFQQKKGRFSADTAMGLIPNLTASLVANRLDLGGTAYTLDAACASSLIAIDHAVQELNSGRADMMIAGGVHACQNAPFWSIFHQLGALSRNQQIRPFDRRADGLLIGEGCGFIVLKRLSDAIAGGDRIYAVIQGVGVSSDGAGASVMSPTVHGQVKAIRQAWEMAGISTNEIGYLEAHGTGTPLGDKTELETLAAVFGQGGAKAGIGSVKSMIGHAMPAAGIAGVIKAVLALYHGQLPPTLHCEEPVEALANTRFEPVKQLTDWQQSGLPRYAGVNAFGFGGINAHIVLEGWDKSPKKRATVATGGGSECRGPRRSFTPRSTDARSIAQSAGSRRKRNRQRQLPRGRFRADSRTHCQGYQDSFQKQCLAE</sequence>
<dbReference type="SUPFAM" id="SSF53901">
    <property type="entry name" value="Thiolase-like"/>
    <property type="match status" value="1"/>
</dbReference>
<keyword evidence="2" id="KW-0597">Phosphoprotein</keyword>
<dbReference type="GO" id="GO:0006633">
    <property type="term" value="P:fatty acid biosynthetic process"/>
    <property type="evidence" value="ECO:0007669"/>
    <property type="project" value="InterPro"/>
</dbReference>
<dbReference type="InterPro" id="IPR020841">
    <property type="entry name" value="PKS_Beta-ketoAc_synthase_dom"/>
</dbReference>
<dbReference type="InterPro" id="IPR050091">
    <property type="entry name" value="PKS_NRPS_Biosynth_Enz"/>
</dbReference>
<feature type="domain" description="Ketosynthase family 3 (KS3)" evidence="6">
    <location>
        <begin position="4"/>
        <end position="461"/>
    </location>
</feature>
<gene>
    <name evidence="7" type="ORF">ABV298_22635</name>
</gene>
<keyword evidence="1" id="KW-0596">Phosphopantetheine</keyword>
<feature type="region of interest" description="Disordered" evidence="5">
    <location>
        <begin position="469"/>
        <end position="525"/>
    </location>
</feature>
<dbReference type="InterPro" id="IPR016039">
    <property type="entry name" value="Thiolase-like"/>
</dbReference>
<dbReference type="GO" id="GO:0005886">
    <property type="term" value="C:plasma membrane"/>
    <property type="evidence" value="ECO:0007669"/>
    <property type="project" value="TreeGrafter"/>
</dbReference>
<proteinExistence type="inferred from homology"/>
<evidence type="ECO:0000313" key="7">
    <source>
        <dbReference type="EMBL" id="XCH23105.1"/>
    </source>
</evidence>
<keyword evidence="3 4" id="KW-0808">Transferase</keyword>
<evidence type="ECO:0000256" key="1">
    <source>
        <dbReference type="ARBA" id="ARBA00022450"/>
    </source>
</evidence>
<dbReference type="Pfam" id="PF02801">
    <property type="entry name" value="Ketoacyl-synt_C"/>
    <property type="match status" value="1"/>
</dbReference>
<evidence type="ECO:0000256" key="3">
    <source>
        <dbReference type="ARBA" id="ARBA00022679"/>
    </source>
</evidence>
<dbReference type="SMART" id="SM00825">
    <property type="entry name" value="PKS_KS"/>
    <property type="match status" value="1"/>
</dbReference>
<dbReference type="InterPro" id="IPR014030">
    <property type="entry name" value="Ketoacyl_synth_N"/>
</dbReference>
<dbReference type="Pfam" id="PF16197">
    <property type="entry name" value="KAsynt_C_assoc"/>
    <property type="match status" value="1"/>
</dbReference>
<dbReference type="InterPro" id="IPR032821">
    <property type="entry name" value="PKS_assoc"/>
</dbReference>
<dbReference type="InterPro" id="IPR018201">
    <property type="entry name" value="Ketoacyl_synth_AS"/>
</dbReference>
<dbReference type="GO" id="GO:0004312">
    <property type="term" value="F:fatty acid synthase activity"/>
    <property type="evidence" value="ECO:0007669"/>
    <property type="project" value="TreeGrafter"/>
</dbReference>
<dbReference type="GO" id="GO:0005737">
    <property type="term" value="C:cytoplasm"/>
    <property type="evidence" value="ECO:0007669"/>
    <property type="project" value="TreeGrafter"/>
</dbReference>
<dbReference type="PROSITE" id="PS52004">
    <property type="entry name" value="KS3_2"/>
    <property type="match status" value="1"/>
</dbReference>
<dbReference type="RefSeq" id="WP_353718431.1">
    <property type="nucleotide sequence ID" value="NZ_CP159289.1"/>
</dbReference>
<dbReference type="EMBL" id="CP159289">
    <property type="protein sequence ID" value="XCH23105.1"/>
    <property type="molecule type" value="Genomic_DNA"/>
</dbReference>
<dbReference type="PROSITE" id="PS00606">
    <property type="entry name" value="KS3_1"/>
    <property type="match status" value="1"/>
</dbReference>
<dbReference type="PANTHER" id="PTHR43775:SF37">
    <property type="entry name" value="SI:DKEY-61P9.11"/>
    <property type="match status" value="1"/>
</dbReference>
<name>A0AAU8FFF6_9BACT</name>
<reference evidence="7" key="1">
    <citation type="submission" date="2024-06" db="EMBL/GenBank/DDBJ databases">
        <title>Sequencing and assembly of the genome of Dyadobacter sp. strain 676, a symbiont of Cyamopsis tetragonoloba.</title>
        <authorList>
            <person name="Guro P."/>
            <person name="Sazanova A."/>
            <person name="Kuznetsova I."/>
            <person name="Belimov A."/>
            <person name="Safronova V."/>
        </authorList>
    </citation>
    <scope>NUCLEOTIDE SEQUENCE</scope>
    <source>
        <strain evidence="7">676</strain>
    </source>
</reference>
<evidence type="ECO:0000256" key="4">
    <source>
        <dbReference type="RuleBase" id="RU003694"/>
    </source>
</evidence>
<dbReference type="GO" id="GO:0071770">
    <property type="term" value="P:DIM/DIP cell wall layer assembly"/>
    <property type="evidence" value="ECO:0007669"/>
    <property type="project" value="TreeGrafter"/>
</dbReference>
<comment type="similarity">
    <text evidence="4">Belongs to the thiolase-like superfamily. Beta-ketoacyl-ACP synthases family.</text>
</comment>
<evidence type="ECO:0000256" key="2">
    <source>
        <dbReference type="ARBA" id="ARBA00022553"/>
    </source>
</evidence>
<evidence type="ECO:0000259" key="6">
    <source>
        <dbReference type="PROSITE" id="PS52004"/>
    </source>
</evidence>
<dbReference type="CDD" id="cd00833">
    <property type="entry name" value="PKS"/>
    <property type="match status" value="1"/>
</dbReference>
<organism evidence="7">
    <name type="scientific">Dyadobacter sp. 676</name>
    <dbReference type="NCBI Taxonomy" id="3088362"/>
    <lineage>
        <taxon>Bacteria</taxon>
        <taxon>Pseudomonadati</taxon>
        <taxon>Bacteroidota</taxon>
        <taxon>Cytophagia</taxon>
        <taxon>Cytophagales</taxon>
        <taxon>Spirosomataceae</taxon>
        <taxon>Dyadobacter</taxon>
    </lineage>
</organism>
<dbReference type="AlphaFoldDB" id="A0AAU8FFF6"/>
<dbReference type="InterPro" id="IPR014031">
    <property type="entry name" value="Ketoacyl_synth_C"/>
</dbReference>
<accession>A0AAU8FFF6</accession>
<evidence type="ECO:0000256" key="5">
    <source>
        <dbReference type="SAM" id="MobiDB-lite"/>
    </source>
</evidence>
<dbReference type="Gene3D" id="3.40.47.10">
    <property type="match status" value="1"/>
</dbReference>
<protein>
    <submittedName>
        <fullName evidence="7">Polyketide synthase</fullName>
    </submittedName>
</protein>
<dbReference type="Pfam" id="PF00109">
    <property type="entry name" value="ketoacyl-synt"/>
    <property type="match status" value="1"/>
</dbReference>
<dbReference type="GO" id="GO:0004315">
    <property type="term" value="F:3-oxoacyl-[acyl-carrier-protein] synthase activity"/>
    <property type="evidence" value="ECO:0007669"/>
    <property type="project" value="InterPro"/>
</dbReference>
<dbReference type="PANTHER" id="PTHR43775">
    <property type="entry name" value="FATTY ACID SYNTHASE"/>
    <property type="match status" value="1"/>
</dbReference>